<name>A0A0N9QAE0_9VIRU</name>
<sequence>MIYNYNEKENYFIIDYGDDIKIIVDSNQLPTLLNFNKKLLIDSSETYPYYNANYKKFNIIKILYNYLPYNIIISFKNNNKYDLRKINVSFIHAYNDTIKDLFKIIDYIPGHTNTFGKDANIMKNPIWISENGDYIMYCEPETLCILCDKSFKIIKDFEKNQMSGINITFCKGENGYIVSSHNNLYIHQIIMNCSKNGKGTKEISIDHIDQNPLNNKYDNLRIATREMQEKNSKGIKEGTKRERSKNACNLPDEITQAMIPKFVYYVKARDNHGEHFVIDKKHPLTDKDIKGTKSNKKTIIEKLEEIKEKLYNLENGIKTEASFILPQYYRLGKNRGDPTLFYEKRTNEKRYLYLMKLKEDKVDEEILKNFNKKLFIKYSELDT</sequence>
<dbReference type="Proteomes" id="UP000203826">
    <property type="component" value="Segment"/>
</dbReference>
<evidence type="ECO:0000313" key="4">
    <source>
        <dbReference type="Proteomes" id="UP000203826"/>
    </source>
</evidence>
<organism evidence="3 4">
    <name type="scientific">Chrysochromulina ericina virus CeV-01B</name>
    <dbReference type="NCBI Taxonomy" id="3070830"/>
    <lineage>
        <taxon>Viruses</taxon>
        <taxon>Varidnaviria</taxon>
        <taxon>Bamfordvirae</taxon>
        <taxon>Nucleocytoviricota</taxon>
        <taxon>Megaviricetes</taxon>
        <taxon>Imitervirales</taxon>
        <taxon>Mesomimiviridae</taxon>
        <taxon>Tethysvirus</taxon>
        <taxon>Tethysvirus raunefjordenense</taxon>
    </lineage>
</organism>
<keyword evidence="4" id="KW-1185">Reference proteome</keyword>
<reference evidence="3 4" key="1">
    <citation type="journal article" date="2015" name="Genome Announc.">
        <title>The 474-Kilobase-Pair Complete Genome Sequence of CeV-01B, a Virus Infecting Haptolina (Chrysochromulina) ericina (Prymnesiophyceae).</title>
        <authorList>
            <person name="Gallot-Lavallee L."/>
            <person name="Pagarete A."/>
            <person name="Legendre M."/>
            <person name="Santini S."/>
            <person name="Sandaa R.A."/>
            <person name="Himmelbauer H."/>
            <person name="Ogata H."/>
            <person name="Bratbak G."/>
            <person name="Claverie J.M."/>
        </authorList>
    </citation>
    <scope>NUCLEOTIDE SEQUENCE [LARGE SCALE GENOMIC DNA]</scope>
    <source>
        <strain evidence="3">CeV-01B</strain>
    </source>
</reference>
<feature type="domain" description="HNH nuclease" evidence="2">
    <location>
        <begin position="194"/>
        <end position="226"/>
    </location>
</feature>
<proteinExistence type="predicted"/>
<dbReference type="Gene3D" id="3.90.75.20">
    <property type="match status" value="1"/>
</dbReference>
<dbReference type="OrthoDB" id="37643at10239"/>
<dbReference type="Pfam" id="PF13392">
    <property type="entry name" value="HNH_3"/>
    <property type="match status" value="1"/>
</dbReference>
<keyword evidence="1" id="KW-0175">Coiled coil</keyword>
<dbReference type="EMBL" id="KT820662">
    <property type="protein sequence ID" value="ALH23096.1"/>
    <property type="molecule type" value="Genomic_DNA"/>
</dbReference>
<protein>
    <submittedName>
        <fullName evidence="3">Zinc-binding loop containing protein</fullName>
    </submittedName>
</protein>
<gene>
    <name evidence="3" type="ORF">ceV_190</name>
</gene>
<feature type="coiled-coil region" evidence="1">
    <location>
        <begin position="289"/>
        <end position="316"/>
    </location>
</feature>
<dbReference type="KEGG" id="vg:26049057"/>
<evidence type="ECO:0000259" key="2">
    <source>
        <dbReference type="Pfam" id="PF13392"/>
    </source>
</evidence>
<evidence type="ECO:0000313" key="3">
    <source>
        <dbReference type="EMBL" id="ALH23096.1"/>
    </source>
</evidence>
<accession>A0A0N9QAE0</accession>
<dbReference type="InterPro" id="IPR003615">
    <property type="entry name" value="HNH_nuc"/>
</dbReference>
<evidence type="ECO:0000256" key="1">
    <source>
        <dbReference type="SAM" id="Coils"/>
    </source>
</evidence>
<dbReference type="SUPFAM" id="SSF54060">
    <property type="entry name" value="His-Me finger endonucleases"/>
    <property type="match status" value="1"/>
</dbReference>
<dbReference type="InterPro" id="IPR044925">
    <property type="entry name" value="His-Me_finger_sf"/>
</dbReference>